<accession>A0ABN6VM54</accession>
<name>A0ABN6VM54_9BACT</name>
<reference evidence="2 3" key="1">
    <citation type="submission" date="2022-12" db="EMBL/GenBank/DDBJ databases">
        <title>Polyphasic characterization of Geotalea uranireducens NIT-SL11 newly isolated from a complex of sewage sludge and microbially reduced graphene oxide.</title>
        <authorList>
            <person name="Xie L."/>
            <person name="Yoshida N."/>
            <person name="Meng L."/>
        </authorList>
    </citation>
    <scope>NUCLEOTIDE SEQUENCE [LARGE SCALE GENOMIC DNA]</scope>
    <source>
        <strain evidence="2 3">NIT-SL11</strain>
    </source>
</reference>
<dbReference type="Proteomes" id="UP001317705">
    <property type="component" value="Chromosome"/>
</dbReference>
<dbReference type="EMBL" id="AP027151">
    <property type="protein sequence ID" value="BDV41213.1"/>
    <property type="molecule type" value="Genomic_DNA"/>
</dbReference>
<keyword evidence="3" id="KW-1185">Reference proteome</keyword>
<evidence type="ECO:0000313" key="3">
    <source>
        <dbReference type="Proteomes" id="UP001317705"/>
    </source>
</evidence>
<organism evidence="2 3">
    <name type="scientific">Geotalea uraniireducens</name>
    <dbReference type="NCBI Taxonomy" id="351604"/>
    <lineage>
        <taxon>Bacteria</taxon>
        <taxon>Pseudomonadati</taxon>
        <taxon>Thermodesulfobacteriota</taxon>
        <taxon>Desulfuromonadia</taxon>
        <taxon>Geobacterales</taxon>
        <taxon>Geobacteraceae</taxon>
        <taxon>Geotalea</taxon>
    </lineage>
</organism>
<dbReference type="Pfam" id="PF04471">
    <property type="entry name" value="Mrr_cat"/>
    <property type="match status" value="1"/>
</dbReference>
<evidence type="ECO:0000259" key="1">
    <source>
        <dbReference type="Pfam" id="PF04471"/>
    </source>
</evidence>
<evidence type="ECO:0000313" key="2">
    <source>
        <dbReference type="EMBL" id="BDV41213.1"/>
    </source>
</evidence>
<dbReference type="RefSeq" id="WP_282001176.1">
    <property type="nucleotide sequence ID" value="NZ_AP027151.1"/>
</dbReference>
<gene>
    <name evidence="2" type="ORF">GURASL_01360</name>
</gene>
<feature type="domain" description="Restriction endonuclease type IV Mrr" evidence="1">
    <location>
        <begin position="164"/>
        <end position="267"/>
    </location>
</feature>
<dbReference type="SUPFAM" id="SSF52980">
    <property type="entry name" value="Restriction endonuclease-like"/>
    <property type="match status" value="1"/>
</dbReference>
<sequence>MSFPNDIKGCMKDCILSVLWPKHDIYTFLGDHGCTSADLKVIAQFKDEGMTRSKMIDVMFEHLSSLPTGGLGPFRSMLQSLLNWSRFDPYYFDNLKKLDRSKAQKCLDHLRQLQEIRDAKIVTDRQKRETADSAKQKPQISISGLLDEFLELHAGKTSPSKRGYALESILGGLSKLAGLEMTEPFKVIGEQIDGAVKYDGEHYLIEAKWQDKAASNEPVYQFVGKVEGKMYGRGLFVSINGFSDHVVKSVVTGKAIKTIFVDGEDLVLVLEGHLSFSQMLDRKVKAAQTRGLIYVHPISGVVKG</sequence>
<protein>
    <recommendedName>
        <fullName evidence="1">Restriction endonuclease type IV Mrr domain-containing protein</fullName>
    </recommendedName>
</protein>
<proteinExistence type="predicted"/>
<dbReference type="InterPro" id="IPR007560">
    <property type="entry name" value="Restrct_endonuc_IV_Mrr"/>
</dbReference>
<dbReference type="InterPro" id="IPR011335">
    <property type="entry name" value="Restrct_endonuc-II-like"/>
</dbReference>